<accession>A0ABV8S839</accession>
<dbReference type="RefSeq" id="WP_204604086.1">
    <property type="nucleotide sequence ID" value="NZ_JBHSED010000011.1"/>
</dbReference>
<proteinExistence type="predicted"/>
<dbReference type="InterPro" id="IPR022770">
    <property type="entry name" value="IucA/IucC-like_C"/>
</dbReference>
<dbReference type="Proteomes" id="UP001595755">
    <property type="component" value="Unassembled WGS sequence"/>
</dbReference>
<gene>
    <name evidence="2" type="ORF">ACFO1S_07395</name>
</gene>
<protein>
    <submittedName>
        <fullName evidence="2">IucA/IucC family C-terminal-domain containing protein</fullName>
    </submittedName>
</protein>
<keyword evidence="3" id="KW-1185">Reference proteome</keyword>
<evidence type="ECO:0000313" key="2">
    <source>
        <dbReference type="EMBL" id="MFC4303275.1"/>
    </source>
</evidence>
<feature type="domain" description="Aerobactin siderophore biosynthesis IucA/IucC-like C-terminal" evidence="1">
    <location>
        <begin position="70"/>
        <end position="226"/>
    </location>
</feature>
<sequence>MAIHNLPTSLTEAEWESLASRFSLTKGDIDRPSLHSVPSGRLLEREACERYLDALSLEIGSPSRRVTASMLAKRYAFVCVSPVLYAMTMFDKGLRLSLEHCRLESYLDRGGDPGNSRFPNYSLAGLEVWKPAPGSRREWREALLLELFAGHLSPLFAGLSDLAKVPAAILWENAAVRILPLYEEAADKETDMAVRDRIREDFEYIANTAPGSLFGQRTNPLRRFLGSRDCAGSADTQAHTRLTCCLYYEMSAEYCRACPLPQRRKG</sequence>
<comment type="caution">
    <text evidence="2">The sequence shown here is derived from an EMBL/GenBank/DDBJ whole genome shotgun (WGS) entry which is preliminary data.</text>
</comment>
<evidence type="ECO:0000259" key="1">
    <source>
        <dbReference type="Pfam" id="PF06276"/>
    </source>
</evidence>
<reference evidence="3" key="1">
    <citation type="journal article" date="2019" name="Int. J. Syst. Evol. Microbiol.">
        <title>The Global Catalogue of Microorganisms (GCM) 10K type strain sequencing project: providing services to taxonomists for standard genome sequencing and annotation.</title>
        <authorList>
            <consortium name="The Broad Institute Genomics Platform"/>
            <consortium name="The Broad Institute Genome Sequencing Center for Infectious Disease"/>
            <person name="Wu L."/>
            <person name="Ma J."/>
        </authorList>
    </citation>
    <scope>NUCLEOTIDE SEQUENCE [LARGE SCALE GENOMIC DNA]</scope>
    <source>
        <strain evidence="3">CGMCC 4.1641</strain>
    </source>
</reference>
<dbReference type="Pfam" id="PF06276">
    <property type="entry name" value="FhuF"/>
    <property type="match status" value="1"/>
</dbReference>
<organism evidence="2 3">
    <name type="scientific">Cohnella boryungensis</name>
    <dbReference type="NCBI Taxonomy" id="768479"/>
    <lineage>
        <taxon>Bacteria</taxon>
        <taxon>Bacillati</taxon>
        <taxon>Bacillota</taxon>
        <taxon>Bacilli</taxon>
        <taxon>Bacillales</taxon>
        <taxon>Paenibacillaceae</taxon>
        <taxon>Cohnella</taxon>
    </lineage>
</organism>
<name>A0ABV8S839_9BACL</name>
<dbReference type="EMBL" id="JBHSED010000011">
    <property type="protein sequence ID" value="MFC4303275.1"/>
    <property type="molecule type" value="Genomic_DNA"/>
</dbReference>
<evidence type="ECO:0000313" key="3">
    <source>
        <dbReference type="Proteomes" id="UP001595755"/>
    </source>
</evidence>